<evidence type="ECO:0000256" key="13">
    <source>
        <dbReference type="PIRSR" id="PIRSR000127-1"/>
    </source>
</evidence>
<feature type="binding site" evidence="14">
    <location>
        <position position="394"/>
    </location>
    <ligand>
        <name>FAD</name>
        <dbReference type="ChEBI" id="CHEBI:57692"/>
    </ligand>
</feature>
<proteinExistence type="inferred from homology"/>
<feature type="binding site" evidence="15">
    <location>
        <position position="118"/>
    </location>
    <ligand>
        <name>[2Fe-2S] cluster</name>
        <dbReference type="ChEBI" id="CHEBI:190135"/>
        <label>2</label>
    </ligand>
</feature>
<feature type="binding site" evidence="14">
    <location>
        <position position="852"/>
    </location>
    <ligand>
        <name>substrate</name>
    </ligand>
</feature>
<feature type="binding site" evidence="14">
    <location>
        <begin position="306"/>
        <end position="313"/>
    </location>
    <ligand>
        <name>FAD</name>
        <dbReference type="ChEBI" id="CHEBI:57692"/>
    </ligand>
</feature>
<evidence type="ECO:0000256" key="11">
    <source>
        <dbReference type="ARBA" id="ARBA00023027"/>
    </source>
</evidence>
<dbReference type="FunFam" id="3.30.365.10:FF:000003">
    <property type="entry name" value="Aldehyde oxidase 1"/>
    <property type="match status" value="1"/>
</dbReference>
<feature type="binding site" evidence="14">
    <location>
        <position position="930"/>
    </location>
    <ligand>
        <name>substrate</name>
    </ligand>
</feature>
<feature type="binding site" evidence="15">
    <location>
        <position position="49"/>
    </location>
    <ligand>
        <name>[2Fe-2S] cluster</name>
        <dbReference type="ChEBI" id="CHEBI:190135"/>
        <label>1</label>
    </ligand>
</feature>
<evidence type="ECO:0000256" key="5">
    <source>
        <dbReference type="ARBA" id="ARBA00022714"/>
    </source>
</evidence>
<comment type="similarity">
    <text evidence="2">Belongs to the xanthine dehydrogenase family.</text>
</comment>
<dbReference type="Gene3D" id="3.30.390.50">
    <property type="entry name" value="CO dehydrogenase flavoprotein, C-terminal domain"/>
    <property type="match status" value="1"/>
</dbReference>
<dbReference type="Gene3D" id="3.30.43.10">
    <property type="entry name" value="Uridine Diphospho-n-acetylenolpyruvylglucosamine Reductase, domain 2"/>
    <property type="match status" value="1"/>
</dbReference>
<comment type="cofactor">
    <cofactor evidence="1 14">
        <name>FAD</name>
        <dbReference type="ChEBI" id="CHEBI:57692"/>
    </cofactor>
</comment>
<dbReference type="PROSITE" id="PS51387">
    <property type="entry name" value="FAD_PCMH"/>
    <property type="match status" value="1"/>
</dbReference>
<dbReference type="FunFam" id="3.30.465.10:FF:000004">
    <property type="entry name" value="Xanthine dehydrogenase/oxidase"/>
    <property type="match status" value="1"/>
</dbReference>
<feature type="region of interest" description="Disordered" evidence="16">
    <location>
        <begin position="227"/>
        <end position="246"/>
    </location>
</feature>
<feature type="binding site" evidence="15">
    <location>
        <position position="962"/>
    </location>
    <ligand>
        <name>Mo-molybdopterin</name>
        <dbReference type="ChEBI" id="CHEBI:71302"/>
    </ligand>
    <ligandPart>
        <name>Mo</name>
        <dbReference type="ChEBI" id="CHEBI:28685"/>
    </ligandPart>
</feature>
<feature type="binding site" evidence="15">
    <location>
        <position position="848"/>
    </location>
    <ligand>
        <name>Mo-molybdopterin</name>
        <dbReference type="ChEBI" id="CHEBI:71302"/>
    </ligand>
    <ligandPart>
        <name>Mo</name>
        <dbReference type="ChEBI" id="CHEBI:28685"/>
    </ligandPart>
</feature>
<dbReference type="SUPFAM" id="SSF56003">
    <property type="entry name" value="Molybdenum cofactor-binding domain"/>
    <property type="match status" value="1"/>
</dbReference>
<protein>
    <recommendedName>
        <fullName evidence="21">Xanthine dehydrogenase</fullName>
    </recommendedName>
</protein>
<dbReference type="GeneID" id="64973430"/>
<dbReference type="InterPro" id="IPR036318">
    <property type="entry name" value="FAD-bd_PCMH-like_sf"/>
</dbReference>
<feature type="active site" description="Proton acceptor" evidence="13">
    <location>
        <position position="1319"/>
    </location>
</feature>
<dbReference type="InterPro" id="IPR016208">
    <property type="entry name" value="Ald_Oxase/xanthine_DH-like"/>
</dbReference>
<dbReference type="GO" id="GO:0005506">
    <property type="term" value="F:iron ion binding"/>
    <property type="evidence" value="ECO:0007669"/>
    <property type="project" value="InterPro"/>
</dbReference>
<dbReference type="Pfam" id="PF00111">
    <property type="entry name" value="Fer2"/>
    <property type="match status" value="1"/>
</dbReference>
<evidence type="ECO:0000313" key="20">
    <source>
        <dbReference type="Proteomes" id="UP000654913"/>
    </source>
</evidence>
<feature type="binding site" evidence="15">
    <location>
        <position position="115"/>
    </location>
    <ligand>
        <name>[2Fe-2S] cluster</name>
        <dbReference type="ChEBI" id="CHEBI:190135"/>
        <label>2</label>
    </ligand>
</feature>
<evidence type="ECO:0000256" key="1">
    <source>
        <dbReference type="ARBA" id="ARBA00001974"/>
    </source>
</evidence>
<dbReference type="InterPro" id="IPR008274">
    <property type="entry name" value="AldOxase/xan_DH_MoCoBD1"/>
</dbReference>
<accession>A0A7R8ANB7</accession>
<dbReference type="PANTHER" id="PTHR45444:SF3">
    <property type="entry name" value="XANTHINE DEHYDROGENASE"/>
    <property type="match status" value="1"/>
</dbReference>
<dbReference type="SUPFAM" id="SSF47741">
    <property type="entry name" value="CO dehydrogenase ISP C-domain like"/>
    <property type="match status" value="1"/>
</dbReference>
<comment type="cofactor">
    <cofactor evidence="15">
        <name>Mo-molybdopterin</name>
        <dbReference type="ChEBI" id="CHEBI:71302"/>
    </cofactor>
    <text evidence="15">Binds 1 Mo-molybdopterin (Mo-MPT) cofactor per subunit.</text>
</comment>
<reference evidence="19" key="2">
    <citation type="submission" date="2021-02" db="EMBL/GenBank/DDBJ databases">
        <title>Aspergillus puulaauensis MK2 genome sequence.</title>
        <authorList>
            <person name="Futagami T."/>
            <person name="Mori K."/>
            <person name="Kadooka C."/>
            <person name="Tanaka T."/>
        </authorList>
    </citation>
    <scope>NUCLEOTIDE SEQUENCE</scope>
    <source>
        <strain evidence="19">MK2</strain>
    </source>
</reference>
<feature type="binding site" evidence="15">
    <location>
        <position position="54"/>
    </location>
    <ligand>
        <name>[2Fe-2S] cluster</name>
        <dbReference type="ChEBI" id="CHEBI:190135"/>
        <label>1</label>
    </ligand>
</feature>
<evidence type="ECO:0000256" key="7">
    <source>
        <dbReference type="ARBA" id="ARBA00022827"/>
    </source>
</evidence>
<dbReference type="GO" id="GO:0071949">
    <property type="term" value="F:FAD binding"/>
    <property type="evidence" value="ECO:0007669"/>
    <property type="project" value="InterPro"/>
</dbReference>
<evidence type="ECO:0000256" key="4">
    <source>
        <dbReference type="ARBA" id="ARBA00022630"/>
    </source>
</evidence>
<dbReference type="Pfam" id="PF02738">
    <property type="entry name" value="MoCoBD_1"/>
    <property type="match status" value="1"/>
</dbReference>
<evidence type="ECO:0000256" key="14">
    <source>
        <dbReference type="PIRSR" id="PIRSR000127-2"/>
    </source>
</evidence>
<feature type="binding site" evidence="15">
    <location>
        <position position="161"/>
    </location>
    <ligand>
        <name>[2Fe-2S] cluster</name>
        <dbReference type="ChEBI" id="CHEBI:190135"/>
        <label>2</label>
    </ligand>
</feature>
<dbReference type="InterPro" id="IPR037165">
    <property type="entry name" value="AldOxase/xan_DH_Mopterin-bd_sf"/>
</dbReference>
<dbReference type="RefSeq" id="XP_041555619.1">
    <property type="nucleotide sequence ID" value="XM_041702878.1"/>
</dbReference>
<keyword evidence="7 14" id="KW-0274">FAD</keyword>
<dbReference type="Gene3D" id="3.30.365.10">
    <property type="entry name" value="Aldehyde oxidase/xanthine dehydrogenase, molybdopterin binding domain"/>
    <property type="match status" value="4"/>
</dbReference>
<dbReference type="Gene3D" id="1.10.150.120">
    <property type="entry name" value="[2Fe-2S]-binding domain"/>
    <property type="match status" value="1"/>
</dbReference>
<dbReference type="SUPFAM" id="SSF55447">
    <property type="entry name" value="CO dehydrogenase flavoprotein C-terminal domain-like"/>
    <property type="match status" value="1"/>
</dbReference>
<keyword evidence="9 15" id="KW-0408">Iron</keyword>
<feature type="compositionally biased region" description="Gly residues" evidence="16">
    <location>
        <begin position="212"/>
        <end position="222"/>
    </location>
</feature>
<dbReference type="Pfam" id="PF03450">
    <property type="entry name" value="CO_deh_flav_C"/>
    <property type="match status" value="1"/>
</dbReference>
<dbReference type="PROSITE" id="PS51085">
    <property type="entry name" value="2FE2S_FER_2"/>
    <property type="match status" value="1"/>
</dbReference>
<comment type="cofactor">
    <cofactor evidence="15">
        <name>[2Fe-2S] cluster</name>
        <dbReference type="ChEBI" id="CHEBI:190135"/>
    </cofactor>
    <text evidence="15">Binds 2 [2Fe-2S] clusters.</text>
</comment>
<dbReference type="PROSITE" id="PS00197">
    <property type="entry name" value="2FE2S_FER_1"/>
    <property type="match status" value="1"/>
</dbReference>
<reference evidence="19" key="1">
    <citation type="submission" date="2021-01" db="EMBL/GenBank/DDBJ databases">
        <authorList>
            <consortium name="Aspergillus puulaauensis MK2 genome sequencing consortium"/>
            <person name="Kazuki M."/>
            <person name="Futagami T."/>
        </authorList>
    </citation>
    <scope>NUCLEOTIDE SEQUENCE</scope>
    <source>
        <strain evidence="19">MK2</strain>
    </source>
</reference>
<feature type="compositionally biased region" description="Polar residues" evidence="16">
    <location>
        <begin position="232"/>
        <end position="246"/>
    </location>
</feature>
<dbReference type="InterPro" id="IPR000674">
    <property type="entry name" value="Ald_Oxase/Xan_DH_a/b"/>
</dbReference>
<dbReference type="SUPFAM" id="SSF54665">
    <property type="entry name" value="CO dehydrogenase molybdoprotein N-domain-like"/>
    <property type="match status" value="1"/>
</dbReference>
<evidence type="ECO:0000256" key="10">
    <source>
        <dbReference type="ARBA" id="ARBA00023014"/>
    </source>
</evidence>
<feature type="domain" description="2Fe-2S ferredoxin-type" evidence="17">
    <location>
        <begin position="10"/>
        <end position="94"/>
    </location>
</feature>
<dbReference type="Gene3D" id="3.30.465.10">
    <property type="match status" value="1"/>
</dbReference>
<dbReference type="FunFam" id="3.30.365.10:FF:000001">
    <property type="entry name" value="Xanthine dehydrogenase oxidase"/>
    <property type="match status" value="1"/>
</dbReference>
<dbReference type="GO" id="GO:0016491">
    <property type="term" value="F:oxidoreductase activity"/>
    <property type="evidence" value="ECO:0007669"/>
    <property type="project" value="UniProtKB-KW"/>
</dbReference>
<dbReference type="FunFam" id="3.10.20.30:FF:000012">
    <property type="entry name" value="Xanthine dehydrogenase/oxidase"/>
    <property type="match status" value="1"/>
</dbReference>
<dbReference type="Gene3D" id="3.90.1170.50">
    <property type="entry name" value="Aldehyde oxidase/xanthine dehydrogenase, a/b hammerhead"/>
    <property type="match status" value="1"/>
</dbReference>
<feature type="binding site" evidence="14">
    <location>
        <position position="417"/>
    </location>
    <ligand>
        <name>FAD</name>
        <dbReference type="ChEBI" id="CHEBI:57692"/>
    </ligand>
</feature>
<dbReference type="Pfam" id="PF20256">
    <property type="entry name" value="MoCoBD_2"/>
    <property type="match status" value="1"/>
</dbReference>
<evidence type="ECO:0000259" key="17">
    <source>
        <dbReference type="PROSITE" id="PS51085"/>
    </source>
</evidence>
<dbReference type="InterPro" id="IPR005107">
    <property type="entry name" value="CO_DH_flav_C"/>
</dbReference>
<evidence type="ECO:0000256" key="3">
    <source>
        <dbReference type="ARBA" id="ARBA00022505"/>
    </source>
</evidence>
<dbReference type="InterPro" id="IPR006058">
    <property type="entry name" value="2Fe2S_fd_BS"/>
</dbReference>
<keyword evidence="8" id="KW-0560">Oxidoreductase</keyword>
<keyword evidence="11" id="KW-0520">NAD</keyword>
<evidence type="ECO:0000313" key="19">
    <source>
        <dbReference type="EMBL" id="BCS23425.1"/>
    </source>
</evidence>
<name>A0A7R8ANB7_9EURO</name>
<keyword evidence="6 15" id="KW-0479">Metal-binding</keyword>
<feature type="binding site" evidence="15">
    <location>
        <position position="159"/>
    </location>
    <ligand>
        <name>[2Fe-2S] cluster</name>
        <dbReference type="ChEBI" id="CHEBI:190135"/>
        <label>2</label>
    </ligand>
</feature>
<dbReference type="PANTHER" id="PTHR45444">
    <property type="entry name" value="XANTHINE DEHYDROGENASE"/>
    <property type="match status" value="1"/>
</dbReference>
<dbReference type="Pfam" id="PF01799">
    <property type="entry name" value="Fer2_2"/>
    <property type="match status" value="1"/>
</dbReference>
<feature type="domain" description="FAD-binding PCMH-type" evidence="18">
    <location>
        <begin position="278"/>
        <end position="470"/>
    </location>
</feature>
<dbReference type="InterPro" id="IPR016167">
    <property type="entry name" value="FAD-bd_PCMH_sub1"/>
</dbReference>
<keyword evidence="5 15" id="KW-0001">2Fe-2S</keyword>
<evidence type="ECO:0000256" key="8">
    <source>
        <dbReference type="ARBA" id="ARBA00023002"/>
    </source>
</evidence>
<dbReference type="Pfam" id="PF01315">
    <property type="entry name" value="Ald_Xan_dh_C"/>
    <property type="match status" value="1"/>
</dbReference>
<dbReference type="InterPro" id="IPR036884">
    <property type="entry name" value="2Fe-2S-bd_dom_sf"/>
</dbReference>
<dbReference type="Gene3D" id="3.10.20.30">
    <property type="match status" value="1"/>
</dbReference>
<feature type="compositionally biased region" description="Low complexity" evidence="16">
    <location>
        <begin position="199"/>
        <end position="211"/>
    </location>
</feature>
<dbReference type="PIRSF" id="PIRSF000127">
    <property type="entry name" value="Xanthine_DH"/>
    <property type="match status" value="1"/>
</dbReference>
<dbReference type="GO" id="GO:0051537">
    <property type="term" value="F:2 iron, 2 sulfur cluster binding"/>
    <property type="evidence" value="ECO:0007669"/>
    <property type="project" value="UniProtKB-KW"/>
</dbReference>
<evidence type="ECO:0000256" key="12">
    <source>
        <dbReference type="ARBA" id="ARBA00034078"/>
    </source>
</evidence>
<organism evidence="19 20">
    <name type="scientific">Aspergillus puulaauensis</name>
    <dbReference type="NCBI Taxonomy" id="1220207"/>
    <lineage>
        <taxon>Eukaryota</taxon>
        <taxon>Fungi</taxon>
        <taxon>Dikarya</taxon>
        <taxon>Ascomycota</taxon>
        <taxon>Pezizomycotina</taxon>
        <taxon>Eurotiomycetes</taxon>
        <taxon>Eurotiomycetidae</taxon>
        <taxon>Eurotiales</taxon>
        <taxon>Aspergillaceae</taxon>
        <taxon>Aspergillus</taxon>
    </lineage>
</organism>
<feature type="binding site" evidence="14">
    <location>
        <begin position="404"/>
        <end position="408"/>
    </location>
    <ligand>
        <name>FAD</name>
        <dbReference type="ChEBI" id="CHEBI:57692"/>
    </ligand>
</feature>
<dbReference type="InterPro" id="IPR002346">
    <property type="entry name" value="Mopterin_DH_FAD-bd"/>
</dbReference>
<dbReference type="SUPFAM" id="SSF56176">
    <property type="entry name" value="FAD-binding/transporter-associated domain-like"/>
    <property type="match status" value="1"/>
</dbReference>
<keyword evidence="4" id="KW-0285">Flavoprotein</keyword>
<feature type="region of interest" description="Disordered" evidence="16">
    <location>
        <begin position="196"/>
        <end position="222"/>
    </location>
</feature>
<evidence type="ECO:0000256" key="6">
    <source>
        <dbReference type="ARBA" id="ARBA00022723"/>
    </source>
</evidence>
<dbReference type="OrthoDB" id="8300278at2759"/>
<dbReference type="InterPro" id="IPR001041">
    <property type="entry name" value="2Fe-2S_ferredoxin-type"/>
</dbReference>
<evidence type="ECO:0000256" key="2">
    <source>
        <dbReference type="ARBA" id="ARBA00006849"/>
    </source>
</evidence>
<sequence>MDTFLSSASQTLSFYLNGTPIHLTNPHPRWTLLDFIRSQDGLKGTKLGCGEGGCGACTVVLQTRASRIRHVAVNACLYPLVGVTGKHVITVEGLGTVDNPHPLQERIAKLHASQCGFCTPGIVMSLYAIVRNAFDPATGEFLLSEQDIEGKGHLDGNLCRCTGYKPIFEAARTFLREDLGVTPVIVPSLEDEIETDLTGSDSASGSASGSGSSSGSGSCGRPGGCCRDSPGESCSSNTDITVPSPSSPKQFDFIPYVPTTELIYPPGLAKFQPQLLSYGDESQAWVKPTTVQETLDILSRYPTATLVTGASEVQVDVRFKNFSPRVSVFVGDIPELTSITWSDDKKTLHVGGSASLSDLETECQRCIPDFNATNPTNPGYASTMSAIAKTLRYFAGRQIRNAASLAGNIATASPISDMNPLLLALNATVHTKTLEKETSIPMTQLFKGYRKTALPPASLITRISIPMPSKHTLEFTNAYKQAKRKDDDIAIVTAAFHASLSQGPEYKIEEISLAFGGMAPTTVLAPITASTLLNKPWTPSTLDEALTSLSQELALPYTVPGGMATFRRTLTLSLLLRFWHSISQKLNLEFDSDLVHEIHRGISCGTRDDVNPHAQSVVGQQIPHLSGLKHATGEAEYVDDMPPLYRELHGALVLSERAHARIVGVDWTPALEAGAVGFVDEGCLPGERNLWGSVVHDEPVFARGVVCSHGQPVGMVYAESLEIARAAANVVKVVYEDLPAVITIDEAIGEGSFFKHGKELRRGVKPEEMDNVFKECEVVLSGTTRVGGQEHFYLETNAAVAVPNAEDGSMDVWSSTQNTMETQDFVSQVVNVPRHKINARVRRMGGAFGGKESRSVPIACMVAVAAKKTRRPVRIMLSRDEDMMTSGQRHPVQCRWKVGCTREGRLIALDADAYNNAGYSLDMSSAVMDRCLTHMDNCYFIPNVWLRGWVCKTNTHSNTAFRGFGAPQAMYIAESIINAVAEKVGISVDEIRRRNLYAIGQRTPFLQTIDEDWHVPIILEQVRQEAKYDERRKAVEEFNAAHRWRKRGICLIPTKFGISFATALHLNQASAAVRVYTDGSVLLHHGGTEMGQGLYTKMVQIAAQELRVPVDQVYTEGTSSYQTANVSPTAASSGSDLNGMAVKHACDQINERLQPYREKWPDASLGKIAMAAYRDRVNLSAAGFWKMPTIGYEWGNYDPETVKPMYFYFTQGAACTEVELDLLTGDHTVLRTDIKMDVGRSINPAIDYGQIEGAFVQGQGLFTMEESLWTQSGQLATRGPGNYKIPGFCDIPQEFNVSFLQGVGWKTLRSIQSSKGIGEPPLFLGSTVLFALRDALGFARRERGVKTPLVLDSPATVERLRLAVGDELLERGMAERKEGERNFFVTVA</sequence>
<feature type="binding site" evidence="14">
    <location>
        <position position="964"/>
    </location>
    <ligand>
        <name>substrate</name>
    </ligand>
</feature>
<dbReference type="KEGG" id="apuu:APUU_31650S"/>
<dbReference type="InterPro" id="IPR036856">
    <property type="entry name" value="Ald_Oxase/Xan_DH_a/b_sf"/>
</dbReference>
<evidence type="ECO:0000256" key="16">
    <source>
        <dbReference type="SAM" id="MobiDB-lite"/>
    </source>
</evidence>
<dbReference type="Proteomes" id="UP000654913">
    <property type="component" value="Chromosome 3"/>
</dbReference>
<dbReference type="SMART" id="SM01092">
    <property type="entry name" value="CO_deh_flav_C"/>
    <property type="match status" value="1"/>
</dbReference>
<dbReference type="InterPro" id="IPR016169">
    <property type="entry name" value="FAD-bd_PCMH_sub2"/>
</dbReference>
<evidence type="ECO:0000259" key="18">
    <source>
        <dbReference type="PROSITE" id="PS51387"/>
    </source>
</evidence>
<dbReference type="InterPro" id="IPR036683">
    <property type="entry name" value="CO_DH_flav_C_dom_sf"/>
</dbReference>
<feature type="binding site" evidence="15">
    <location>
        <position position="57"/>
    </location>
    <ligand>
        <name>[2Fe-2S] cluster</name>
        <dbReference type="ChEBI" id="CHEBI:190135"/>
        <label>1</label>
    </ligand>
</feature>
<dbReference type="Pfam" id="PF00941">
    <property type="entry name" value="FAD_binding_5"/>
    <property type="match status" value="1"/>
</dbReference>
<dbReference type="SUPFAM" id="SSF54292">
    <property type="entry name" value="2Fe-2S ferredoxin-like"/>
    <property type="match status" value="1"/>
</dbReference>
<keyword evidence="20" id="KW-1185">Reference proteome</keyword>
<dbReference type="InterPro" id="IPR046867">
    <property type="entry name" value="AldOxase/xan_DH_MoCoBD2"/>
</dbReference>
<gene>
    <name evidence="19" type="ORF">APUU_31650S</name>
</gene>
<feature type="binding site" evidence="15">
    <location>
        <position position="76"/>
    </location>
    <ligand>
        <name>[2Fe-2S] cluster</name>
        <dbReference type="ChEBI" id="CHEBI:190135"/>
        <label>1</label>
    </ligand>
</feature>
<dbReference type="InterPro" id="IPR012675">
    <property type="entry name" value="Beta-grasp_dom_sf"/>
</dbReference>
<evidence type="ECO:0000256" key="15">
    <source>
        <dbReference type="PIRSR" id="PIRSR000127-3"/>
    </source>
</evidence>
<keyword evidence="3 15" id="KW-0500">Molybdenum</keyword>
<feature type="binding site" evidence="15">
    <location>
        <position position="1131"/>
    </location>
    <ligand>
        <name>Mo-molybdopterin</name>
        <dbReference type="ChEBI" id="CHEBI:71302"/>
    </ligand>
    <ligandPart>
        <name>Mo</name>
        <dbReference type="ChEBI" id="CHEBI:28685"/>
    </ligandPart>
</feature>
<feature type="binding site" evidence="14">
    <location>
        <position position="480"/>
    </location>
    <ligand>
        <name>FAD</name>
        <dbReference type="ChEBI" id="CHEBI:57692"/>
    </ligand>
</feature>
<dbReference type="InterPro" id="IPR002888">
    <property type="entry name" value="2Fe-2S-bd"/>
</dbReference>
<evidence type="ECO:0008006" key="21">
    <source>
        <dbReference type="Google" id="ProtNLM"/>
    </source>
</evidence>
<dbReference type="InterPro" id="IPR036010">
    <property type="entry name" value="2Fe-2S_ferredoxin-like_sf"/>
</dbReference>
<comment type="cofactor">
    <cofactor evidence="12">
        <name>[2Fe-2S] cluster</name>
        <dbReference type="ChEBI" id="CHEBI:190135"/>
    </cofactor>
</comment>
<keyword evidence="10 15" id="KW-0411">Iron-sulfur</keyword>
<evidence type="ECO:0000256" key="9">
    <source>
        <dbReference type="ARBA" id="ARBA00023004"/>
    </source>
</evidence>
<dbReference type="EMBL" id="AP024445">
    <property type="protein sequence ID" value="BCS23425.1"/>
    <property type="molecule type" value="Genomic_DNA"/>
</dbReference>
<feature type="binding site" evidence="15">
    <location>
        <position position="817"/>
    </location>
    <ligand>
        <name>Mo-molybdopterin</name>
        <dbReference type="ChEBI" id="CHEBI:71302"/>
    </ligand>
    <ligandPart>
        <name>Mo</name>
        <dbReference type="ChEBI" id="CHEBI:28685"/>
    </ligandPart>
</feature>
<dbReference type="InterPro" id="IPR016166">
    <property type="entry name" value="FAD-bd_PCMH"/>
</dbReference>
<dbReference type="FunFam" id="3.30.365.10:FF:000004">
    <property type="entry name" value="Xanthine dehydrogenase oxidase"/>
    <property type="match status" value="1"/>
</dbReference>
<dbReference type="SMART" id="SM01008">
    <property type="entry name" value="Ald_Xan_dh_C"/>
    <property type="match status" value="1"/>
</dbReference>